<evidence type="ECO:0000256" key="2">
    <source>
        <dbReference type="ARBA" id="ARBA00023277"/>
    </source>
</evidence>
<dbReference type="GO" id="GO:0005975">
    <property type="term" value="P:carbohydrate metabolic process"/>
    <property type="evidence" value="ECO:0007669"/>
    <property type="project" value="InterPro"/>
</dbReference>
<dbReference type="SUPFAM" id="SSF46600">
    <property type="entry name" value="C-terminal UvrC-binding domain of UvrB"/>
    <property type="match status" value="1"/>
</dbReference>
<dbReference type="AlphaFoldDB" id="A0A1G2GX02"/>
<dbReference type="InterPro" id="IPR004300">
    <property type="entry name" value="Glyco_hydro_57_N"/>
</dbReference>
<dbReference type="Pfam" id="PF02151">
    <property type="entry name" value="UVR"/>
    <property type="match status" value="1"/>
</dbReference>
<evidence type="ECO:0000313" key="6">
    <source>
        <dbReference type="Proteomes" id="UP000179106"/>
    </source>
</evidence>
<dbReference type="InterPro" id="IPR011330">
    <property type="entry name" value="Glyco_hydro/deAcase_b/a-brl"/>
</dbReference>
<accession>A0A1G2GX02</accession>
<organism evidence="5 6">
    <name type="scientific">Candidatus Ryanbacteria bacterium RIFCSPLOWO2_01_FULL_48_26</name>
    <dbReference type="NCBI Taxonomy" id="1802126"/>
    <lineage>
        <taxon>Bacteria</taxon>
        <taxon>Candidatus Ryaniibacteriota</taxon>
    </lineage>
</organism>
<dbReference type="SUPFAM" id="SSF88713">
    <property type="entry name" value="Glycoside hydrolase/deacetylase"/>
    <property type="match status" value="1"/>
</dbReference>
<proteinExistence type="inferred from homology"/>
<keyword evidence="2" id="KW-0119">Carbohydrate metabolism</keyword>
<protein>
    <recommendedName>
        <fullName evidence="4">UVR domain-containing protein</fullName>
    </recommendedName>
</protein>
<dbReference type="Proteomes" id="UP000179106">
    <property type="component" value="Unassembled WGS sequence"/>
</dbReference>
<keyword evidence="3" id="KW-0175">Coiled coil</keyword>
<dbReference type="Pfam" id="PF03065">
    <property type="entry name" value="Glyco_hydro_57"/>
    <property type="match status" value="1"/>
</dbReference>
<dbReference type="PANTHER" id="PTHR36306:SF1">
    <property type="entry name" value="ALPHA-AMYLASE-RELATED"/>
    <property type="match status" value="1"/>
</dbReference>
<evidence type="ECO:0000313" key="5">
    <source>
        <dbReference type="EMBL" id="OGZ54734.1"/>
    </source>
</evidence>
<dbReference type="PANTHER" id="PTHR36306">
    <property type="entry name" value="ALPHA-AMYLASE-RELATED-RELATED"/>
    <property type="match status" value="1"/>
</dbReference>
<comment type="caution">
    <text evidence="5">The sequence shown here is derived from an EMBL/GenBank/DDBJ whole genome shotgun (WGS) entry which is preliminary data.</text>
</comment>
<comment type="similarity">
    <text evidence="1">Belongs to the glycosyl hydrolase 57 family.</text>
</comment>
<dbReference type="InterPro" id="IPR052046">
    <property type="entry name" value="GH57_Enzymes"/>
</dbReference>
<evidence type="ECO:0000259" key="4">
    <source>
        <dbReference type="PROSITE" id="PS50151"/>
    </source>
</evidence>
<feature type="coiled-coil region" evidence="3">
    <location>
        <begin position="399"/>
        <end position="426"/>
    </location>
</feature>
<name>A0A1G2GX02_9BACT</name>
<feature type="domain" description="UVR" evidence="4">
    <location>
        <begin position="410"/>
        <end position="445"/>
    </location>
</feature>
<dbReference type="Gene3D" id="4.10.860.10">
    <property type="entry name" value="UVR domain"/>
    <property type="match status" value="1"/>
</dbReference>
<dbReference type="PROSITE" id="PS50151">
    <property type="entry name" value="UVR"/>
    <property type="match status" value="1"/>
</dbReference>
<dbReference type="GO" id="GO:0003824">
    <property type="term" value="F:catalytic activity"/>
    <property type="evidence" value="ECO:0007669"/>
    <property type="project" value="InterPro"/>
</dbReference>
<sequence length="451" mass="52351">MYWANFLHIYQPHNQKEIWVRRITSESYRKIFAGLLTIKRARLTLNINGILCELLEKYGGKDVLENIRKLLESGNIELTGSAKHHAFLPLLPKSEIERQVLLNEETLKRYFGDAWKKSGFFSPEMGYSKKVAEVAASMGYKWIIIDEIAFPEGKSKENNTIYSIDGIDGFDVFFRERNLSFFILSGQVGTVPAILKSAGGRLEKDEYAITGMDGETFGHHRPGLETLLLDLLKEEKIIPATIDDLRNKFTNREIIQPRDSTWAATKKDMKQGAPFSRWKGDDNIIHQKQWQLTDLAIAVVNRERKNPALRKLLDEALHSDQYWWACARPWWSLEMIERGAYELKTILLKSESATAEEKSQAEKLHREIVFTGFDWQRSGLIDEISRKEDEEIRSRLDDEEKFVITAKEYEEMIKTLEREMKLAAESKDYHRAAMISDRIRELNEEKNKVNA</sequence>
<dbReference type="STRING" id="1802126.A3B25_01600"/>
<evidence type="ECO:0000256" key="3">
    <source>
        <dbReference type="SAM" id="Coils"/>
    </source>
</evidence>
<dbReference type="InterPro" id="IPR036876">
    <property type="entry name" value="UVR_dom_sf"/>
</dbReference>
<reference evidence="5 6" key="1">
    <citation type="journal article" date="2016" name="Nat. Commun.">
        <title>Thousands of microbial genomes shed light on interconnected biogeochemical processes in an aquifer system.</title>
        <authorList>
            <person name="Anantharaman K."/>
            <person name="Brown C.T."/>
            <person name="Hug L.A."/>
            <person name="Sharon I."/>
            <person name="Castelle C.J."/>
            <person name="Probst A.J."/>
            <person name="Thomas B.C."/>
            <person name="Singh A."/>
            <person name="Wilkins M.J."/>
            <person name="Karaoz U."/>
            <person name="Brodie E.L."/>
            <person name="Williams K.H."/>
            <person name="Hubbard S.S."/>
            <person name="Banfield J.F."/>
        </authorList>
    </citation>
    <scope>NUCLEOTIDE SEQUENCE [LARGE SCALE GENOMIC DNA]</scope>
</reference>
<gene>
    <name evidence="5" type="ORF">A3B25_01600</name>
</gene>
<evidence type="ECO:0000256" key="1">
    <source>
        <dbReference type="ARBA" id="ARBA00006821"/>
    </source>
</evidence>
<dbReference type="Gene3D" id="3.20.110.20">
    <property type="match status" value="1"/>
</dbReference>
<dbReference type="EMBL" id="MHNW01000002">
    <property type="protein sequence ID" value="OGZ54734.1"/>
    <property type="molecule type" value="Genomic_DNA"/>
</dbReference>
<dbReference type="InterPro" id="IPR001943">
    <property type="entry name" value="UVR_dom"/>
</dbReference>